<dbReference type="InterPro" id="IPR043504">
    <property type="entry name" value="Peptidase_S1_PA_chymotrypsin"/>
</dbReference>
<keyword evidence="6" id="KW-1185">Reference proteome</keyword>
<reference evidence="5 6" key="1">
    <citation type="submission" date="2018-10" db="EMBL/GenBank/DDBJ databases">
        <authorList>
            <consortium name="Pathogen Informatics"/>
        </authorList>
    </citation>
    <scope>NUCLEOTIDE SEQUENCE [LARGE SCALE GENOMIC DNA]</scope>
</reference>
<sequence length="347" mass="39224">MEIFYHFDGLATIVYTDAPLIVPLDSPPPQAFLRVQFPNDLPCSTKLTVIVVLSPERNLTRVRRIINGELAKKNRYPFIVSIQAKLSNDLHSLLFGGIEHFCGGALVAPRWILTAAHCMYAYSKDGELIPLLTPKSWHVRMSTDKLKPSTIDRLKGFFHRAFNTLFGYIKPQTFYHIEKFVLHPHYVEGYLENDIALLKLKEHVQVHRMNTLDVIKLPDPKLVGEMWPKTGQECTAIGWGCACAHCPPEMYMKTIKMPIIDPRKCKAMYKAPINLTVAKEFCSGFFNRNSGICPGDSGGPLVCDFNGNQLLAGVVSATHAKKPESFPAVFTRVTYFRDWILETIKNN</sequence>
<evidence type="ECO:0000259" key="4">
    <source>
        <dbReference type="PROSITE" id="PS50240"/>
    </source>
</evidence>
<dbReference type="Pfam" id="PF00089">
    <property type="entry name" value="Trypsin"/>
    <property type="match status" value="2"/>
</dbReference>
<gene>
    <name evidence="5" type="ORF">MCOS_LOCUS1250</name>
</gene>
<dbReference type="InterPro" id="IPR033116">
    <property type="entry name" value="TRYPSIN_SER"/>
</dbReference>
<dbReference type="InterPro" id="IPR001254">
    <property type="entry name" value="Trypsin_dom"/>
</dbReference>
<dbReference type="PROSITE" id="PS50240">
    <property type="entry name" value="TRYPSIN_DOM"/>
    <property type="match status" value="1"/>
</dbReference>
<dbReference type="AlphaFoldDB" id="A0A0R3U3S5"/>
<keyword evidence="1" id="KW-1015">Disulfide bond</keyword>
<keyword evidence="3" id="KW-0720">Serine protease</keyword>
<evidence type="ECO:0000313" key="6">
    <source>
        <dbReference type="Proteomes" id="UP000267029"/>
    </source>
</evidence>
<dbReference type="EMBL" id="UXSR01000144">
    <property type="protein sequence ID" value="VDD75247.1"/>
    <property type="molecule type" value="Genomic_DNA"/>
</dbReference>
<accession>A0A0R3U3S5</accession>
<dbReference type="PROSITE" id="PS00135">
    <property type="entry name" value="TRYPSIN_SER"/>
    <property type="match status" value="1"/>
</dbReference>
<evidence type="ECO:0000313" key="5">
    <source>
        <dbReference type="EMBL" id="VDD75247.1"/>
    </source>
</evidence>
<keyword evidence="3" id="KW-0378">Hydrolase</keyword>
<dbReference type="PRINTS" id="PR00722">
    <property type="entry name" value="CHYMOTRYPSIN"/>
</dbReference>
<dbReference type="InterPro" id="IPR018114">
    <property type="entry name" value="TRYPSIN_HIS"/>
</dbReference>
<dbReference type="InterPro" id="IPR009003">
    <property type="entry name" value="Peptidase_S1_PA"/>
</dbReference>
<dbReference type="Gene3D" id="2.40.10.10">
    <property type="entry name" value="Trypsin-like serine proteases"/>
    <property type="match status" value="1"/>
</dbReference>
<dbReference type="PROSITE" id="PS00134">
    <property type="entry name" value="TRYPSIN_HIS"/>
    <property type="match status" value="1"/>
</dbReference>
<dbReference type="STRING" id="53468.A0A0R3U3S5"/>
<dbReference type="GO" id="GO:0004252">
    <property type="term" value="F:serine-type endopeptidase activity"/>
    <property type="evidence" value="ECO:0007669"/>
    <property type="project" value="InterPro"/>
</dbReference>
<proteinExistence type="inferred from homology"/>
<evidence type="ECO:0000256" key="1">
    <source>
        <dbReference type="ARBA" id="ARBA00023157"/>
    </source>
</evidence>
<evidence type="ECO:0000256" key="3">
    <source>
        <dbReference type="RuleBase" id="RU363034"/>
    </source>
</evidence>
<dbReference type="SMART" id="SM00020">
    <property type="entry name" value="Tryp_SPc"/>
    <property type="match status" value="1"/>
</dbReference>
<dbReference type="InterPro" id="IPR001314">
    <property type="entry name" value="Peptidase_S1A"/>
</dbReference>
<dbReference type="CDD" id="cd00190">
    <property type="entry name" value="Tryp_SPc"/>
    <property type="match status" value="1"/>
</dbReference>
<feature type="domain" description="Peptidase S1" evidence="4">
    <location>
        <begin position="65"/>
        <end position="345"/>
    </location>
</feature>
<dbReference type="OrthoDB" id="6267810at2759"/>
<dbReference type="Proteomes" id="UP000267029">
    <property type="component" value="Unassembled WGS sequence"/>
</dbReference>
<comment type="similarity">
    <text evidence="2">Belongs to the peptidase S1 family. CLIP subfamily.</text>
</comment>
<organism evidence="5 6">
    <name type="scientific">Mesocestoides corti</name>
    <name type="common">Flatworm</name>
    <dbReference type="NCBI Taxonomy" id="53468"/>
    <lineage>
        <taxon>Eukaryota</taxon>
        <taxon>Metazoa</taxon>
        <taxon>Spiralia</taxon>
        <taxon>Lophotrochozoa</taxon>
        <taxon>Platyhelminthes</taxon>
        <taxon>Cestoda</taxon>
        <taxon>Eucestoda</taxon>
        <taxon>Cyclophyllidea</taxon>
        <taxon>Mesocestoididae</taxon>
        <taxon>Mesocestoides</taxon>
    </lineage>
</organism>
<protein>
    <recommendedName>
        <fullName evidence="4">Peptidase S1 domain-containing protein</fullName>
    </recommendedName>
</protein>
<dbReference type="GO" id="GO:0006508">
    <property type="term" value="P:proteolysis"/>
    <property type="evidence" value="ECO:0007669"/>
    <property type="project" value="UniProtKB-KW"/>
</dbReference>
<dbReference type="PANTHER" id="PTHR24256">
    <property type="entry name" value="TRYPTASE-RELATED"/>
    <property type="match status" value="1"/>
</dbReference>
<name>A0A0R3U3S5_MESCO</name>
<keyword evidence="3" id="KW-0645">Protease</keyword>
<dbReference type="InterPro" id="IPR051487">
    <property type="entry name" value="Ser/Thr_Proteases_Immune/Dev"/>
</dbReference>
<evidence type="ECO:0000256" key="2">
    <source>
        <dbReference type="ARBA" id="ARBA00024195"/>
    </source>
</evidence>
<dbReference type="SUPFAM" id="SSF50494">
    <property type="entry name" value="Trypsin-like serine proteases"/>
    <property type="match status" value="1"/>
</dbReference>